<name>A0A3M9X3V3_9HYPH</name>
<proteinExistence type="predicted"/>
<dbReference type="Proteomes" id="UP000275436">
    <property type="component" value="Unassembled WGS sequence"/>
</dbReference>
<dbReference type="EMBL" id="QKOD01000010">
    <property type="protein sequence ID" value="RNJ42613.1"/>
    <property type="molecule type" value="Genomic_DNA"/>
</dbReference>
<sequence>MPQGFLKKIKFNLLLPNLAFKFDNAATGFCQPIGTTLFSRQCKTCRQGLPIWWCLGRPLPWTPLSARR</sequence>
<reference evidence="1 2" key="1">
    <citation type="journal article" date="2018" name="Mol. Plant Microbe Interact.">
        <title>Taxonomically Different Co-Microsymbionts of a Relict Legume, Oxytropis popoviana, Have Complementary Sets of Symbiotic Genes and Together Increase the Efficiency of Plant Nodulation.</title>
        <authorList>
            <person name="Safronova V."/>
            <person name="Belimov A."/>
            <person name="Sazanova A."/>
            <person name="Chirak E."/>
            <person name="Verkhozina A."/>
            <person name="Kuznetsova I."/>
            <person name="Andronov E."/>
            <person name="Puhalsky J."/>
            <person name="Tikhonovich I."/>
        </authorList>
    </citation>
    <scope>NUCLEOTIDE SEQUENCE [LARGE SCALE GENOMIC DNA]</scope>
    <source>
        <strain evidence="1 2">Opo-235</strain>
    </source>
</reference>
<evidence type="ECO:0000313" key="1">
    <source>
        <dbReference type="EMBL" id="RNJ42613.1"/>
    </source>
</evidence>
<protein>
    <submittedName>
        <fullName evidence="1">Uncharacterized protein</fullName>
    </submittedName>
</protein>
<comment type="caution">
    <text evidence="1">The sequence shown here is derived from an EMBL/GenBank/DDBJ whole genome shotgun (WGS) entry which is preliminary data.</text>
</comment>
<dbReference type="AlphaFoldDB" id="A0A3M9X3V3"/>
<organism evidence="1 2">
    <name type="scientific">Mesorhizobium japonicum</name>
    <dbReference type="NCBI Taxonomy" id="2066070"/>
    <lineage>
        <taxon>Bacteria</taxon>
        <taxon>Pseudomonadati</taxon>
        <taxon>Pseudomonadota</taxon>
        <taxon>Alphaproteobacteria</taxon>
        <taxon>Hyphomicrobiales</taxon>
        <taxon>Phyllobacteriaceae</taxon>
        <taxon>Mesorhizobium</taxon>
    </lineage>
</organism>
<gene>
    <name evidence="1" type="ORF">DNR46_28055</name>
</gene>
<evidence type="ECO:0000313" key="2">
    <source>
        <dbReference type="Proteomes" id="UP000275436"/>
    </source>
</evidence>
<accession>A0A3M9X3V3</accession>